<evidence type="ECO:0000313" key="3">
    <source>
        <dbReference type="Proteomes" id="UP001187682"/>
    </source>
</evidence>
<protein>
    <submittedName>
        <fullName evidence="2">Uncharacterized protein</fullName>
    </submittedName>
</protein>
<proteinExistence type="predicted"/>
<feature type="compositionally biased region" description="Basic and acidic residues" evidence="1">
    <location>
        <begin position="257"/>
        <end position="274"/>
    </location>
</feature>
<comment type="caution">
    <text evidence="2">The sequence shown here is derived from an EMBL/GenBank/DDBJ whole genome shotgun (WGS) entry which is preliminary data.</text>
</comment>
<evidence type="ECO:0000256" key="1">
    <source>
        <dbReference type="SAM" id="MobiDB-lite"/>
    </source>
</evidence>
<feature type="compositionally biased region" description="Basic and acidic residues" evidence="1">
    <location>
        <begin position="240"/>
        <end position="249"/>
    </location>
</feature>
<gene>
    <name evidence="2" type="ORF">DNG_04380</name>
</gene>
<accession>A0AAE8MYR9</accession>
<dbReference type="AlphaFoldDB" id="A0AAE8MYR9"/>
<dbReference type="EMBL" id="ONZQ02000005">
    <property type="protein sequence ID" value="SPO01707.1"/>
    <property type="molecule type" value="Genomic_DNA"/>
</dbReference>
<dbReference type="Proteomes" id="UP001187682">
    <property type="component" value="Unassembled WGS sequence"/>
</dbReference>
<reference evidence="2" key="1">
    <citation type="submission" date="2018-03" db="EMBL/GenBank/DDBJ databases">
        <authorList>
            <person name="Guldener U."/>
        </authorList>
    </citation>
    <scope>NUCLEOTIDE SEQUENCE</scope>
</reference>
<evidence type="ECO:0000313" key="2">
    <source>
        <dbReference type="EMBL" id="SPO01707.1"/>
    </source>
</evidence>
<name>A0AAE8MYR9_9PEZI</name>
<feature type="compositionally biased region" description="Acidic residues" evidence="1">
    <location>
        <begin position="161"/>
        <end position="188"/>
    </location>
</feature>
<feature type="region of interest" description="Disordered" evidence="1">
    <location>
        <begin position="240"/>
        <end position="274"/>
    </location>
</feature>
<sequence>MKRTTDETEVRGTRLVDNVLDPERPALDTEEEMIVEKWHEVVKAIQETTKEYSAASPSFDPSSPSDFQTYWRTVFSLLRQSVSADPGIPRHLTAPPVSKFTITLFDAIHGLNCPCCHPDVEPNIVLDNSDGVTKEDLMDGFVNYMYSAVLPRVYIEPMPLPDDEDGETEATVENQGEDTEAPADDEDDAVEFRDNAGTLVYSASWMSGCGVKGDETEAYSSEPNIVFYCCLQAEYPKKREIEEARERKRESFRKRKAAEEERERERELFRRRNV</sequence>
<keyword evidence="3" id="KW-1185">Reference proteome</keyword>
<organism evidence="2 3">
    <name type="scientific">Cephalotrichum gorgonifer</name>
    <dbReference type="NCBI Taxonomy" id="2041049"/>
    <lineage>
        <taxon>Eukaryota</taxon>
        <taxon>Fungi</taxon>
        <taxon>Dikarya</taxon>
        <taxon>Ascomycota</taxon>
        <taxon>Pezizomycotina</taxon>
        <taxon>Sordariomycetes</taxon>
        <taxon>Hypocreomycetidae</taxon>
        <taxon>Microascales</taxon>
        <taxon>Microascaceae</taxon>
        <taxon>Cephalotrichum</taxon>
    </lineage>
</organism>
<feature type="region of interest" description="Disordered" evidence="1">
    <location>
        <begin position="158"/>
        <end position="188"/>
    </location>
</feature>